<dbReference type="RefSeq" id="WP_162534226.1">
    <property type="nucleotide sequence ID" value="NZ_CP029619.1"/>
</dbReference>
<evidence type="ECO:0000313" key="2">
    <source>
        <dbReference type="Proteomes" id="UP000245872"/>
    </source>
</evidence>
<organism evidence="1 2">
    <name type="scientific">Candidatus Cardinium hertigii</name>
    <dbReference type="NCBI Taxonomy" id="247481"/>
    <lineage>
        <taxon>Bacteria</taxon>
        <taxon>Pseudomonadati</taxon>
        <taxon>Bacteroidota</taxon>
        <taxon>Cytophagia</taxon>
        <taxon>Cytophagales</taxon>
        <taxon>Amoebophilaceae</taxon>
        <taxon>Candidatus Cardinium</taxon>
    </lineage>
</organism>
<name>A0A2Z3LA97_9BACT</name>
<dbReference type="KEGG" id="cher:DK880_00954"/>
<dbReference type="EMBL" id="CP029619">
    <property type="protein sequence ID" value="AWN82251.1"/>
    <property type="molecule type" value="Genomic_DNA"/>
</dbReference>
<accession>A0A2Z3LA97</accession>
<sequence>MVTKCRAMRSTYTKGISVLLVAWSSFVLWGCNRMDMEGGRNSRSQRSSETAILVELEEVGSKPEKYYNEFVKNELDALEKMEAIMHPLLLELWLQEQENKSGKWQAIISGIKDFLLRNIPSGLGLAVVGIPIVYYLRSLSPACPLSDQNTEIDKALTDASGNLTVINFGYASRALKAICNHGNTKSYYYSDARSIFPFINETIFDPLVQKWYRACPSQDLGRGRITGFFLAGAAGVILPPWGLNGLRGAVINGLSNTSNRIIFCGLKKCYHFLDKWKEEHCLSDDALLLLKHNIAIQCKKLENNLQGSDKEKDKKKVLADSIILLDQIKKRIASISDTEKKIEFKNMCLTLLRNIEREGEANTRFRQMVEYIFDSNR</sequence>
<proteinExistence type="predicted"/>
<protein>
    <submittedName>
        <fullName evidence="1">Uncharacterized protein</fullName>
    </submittedName>
</protein>
<reference evidence="1 2" key="1">
    <citation type="submission" date="2018-05" db="EMBL/GenBank/DDBJ databases">
        <title>Candidatus Cardinium hertigii Genome Assembly.</title>
        <authorList>
            <person name="Showmaker K.C."/>
            <person name="Walden K.O."/>
            <person name="Fields C.J."/>
            <person name="Lambert K.N."/>
            <person name="Hudson M.E."/>
        </authorList>
    </citation>
    <scope>NUCLEOTIDE SEQUENCE [LARGE SCALE GENOMIC DNA]</scope>
    <source>
        <strain evidence="2">cHgTN10</strain>
    </source>
</reference>
<dbReference type="Proteomes" id="UP000245872">
    <property type="component" value="Chromosome"/>
</dbReference>
<dbReference type="AlphaFoldDB" id="A0A2Z3LA97"/>
<keyword evidence="2" id="KW-1185">Reference proteome</keyword>
<evidence type="ECO:0000313" key="1">
    <source>
        <dbReference type="EMBL" id="AWN82251.1"/>
    </source>
</evidence>
<gene>
    <name evidence="1" type="ORF">DK880_00954</name>
</gene>